<evidence type="ECO:0000313" key="4">
    <source>
        <dbReference type="Proteomes" id="UP000504603"/>
    </source>
</evidence>
<dbReference type="GO" id="GO:0003677">
    <property type="term" value="F:DNA binding"/>
    <property type="evidence" value="ECO:0007669"/>
    <property type="project" value="InterPro"/>
</dbReference>
<dbReference type="GeneID" id="111020233"/>
<dbReference type="InterPro" id="IPR002421">
    <property type="entry name" value="5-3_exonuclease"/>
</dbReference>
<keyword evidence="2" id="KW-0378">Hydrolase</keyword>
<dbReference type="SMART" id="SM00475">
    <property type="entry name" value="53EXOc"/>
    <property type="match status" value="1"/>
</dbReference>
<dbReference type="InterPro" id="IPR020045">
    <property type="entry name" value="DNA_polI_H3TH"/>
</dbReference>
<sequence>MAEAGANIGVNIPPFLNSASRSSLPSRTLKPESTLTTKSNSWRTKALQLSAFPVASHSTFKQTDGGTLQPIIEADNPRKGRVFFLDVNPLCYEGSRPSLHNFGRWASIFFEQVSHSDPVIAVFDGEGGSEHRRLLLPSYKAHRIKFTRQSSSQRYTKGNSRRPYQVIRDALRNCNVPVVKVDGHEADDVVATLVDQVLQRGFRVVIASPDKDFKQLISEDVQLVMPLPELNRWSFYTLRHYLAQYNCDPCSDLSLRCIMGDEVDGVPGIQHVAPGFGRKTAMKLLKKHGSLENLLSAAAIRTVGRPYAQDALTKYADYLRTNYKVLALRRDVDVQFQEEWLVERDRQNDSAILSKFVENNDRNSLVQPSKRV</sequence>
<dbReference type="RefSeq" id="XP_022152532.1">
    <property type="nucleotide sequence ID" value="XM_022296840.1"/>
</dbReference>
<dbReference type="GO" id="GO:0017108">
    <property type="term" value="F:5'-flap endonuclease activity"/>
    <property type="evidence" value="ECO:0007669"/>
    <property type="project" value="InterPro"/>
</dbReference>
<reference evidence="5" key="1">
    <citation type="submission" date="2025-08" db="UniProtKB">
        <authorList>
            <consortium name="RefSeq"/>
        </authorList>
    </citation>
    <scope>IDENTIFICATION</scope>
    <source>
        <strain evidence="5">OHB3-1</strain>
    </source>
</reference>
<dbReference type="Proteomes" id="UP000504603">
    <property type="component" value="Unplaced"/>
</dbReference>
<dbReference type="InterPro" id="IPR036279">
    <property type="entry name" value="5-3_exonuclease_C_sf"/>
</dbReference>
<dbReference type="KEGG" id="mcha:111020233"/>
<dbReference type="Gene3D" id="1.10.150.20">
    <property type="entry name" value="5' to 3' exonuclease, C-terminal subdomain"/>
    <property type="match status" value="1"/>
</dbReference>
<gene>
    <name evidence="5" type="primary">LOC111020233</name>
</gene>
<evidence type="ECO:0000313" key="5">
    <source>
        <dbReference type="RefSeq" id="XP_022152532.1"/>
    </source>
</evidence>
<dbReference type="PANTHER" id="PTHR42646">
    <property type="entry name" value="FLAP ENDONUCLEASE XNI"/>
    <property type="match status" value="1"/>
</dbReference>
<dbReference type="SUPFAM" id="SSF88723">
    <property type="entry name" value="PIN domain-like"/>
    <property type="match status" value="1"/>
</dbReference>
<dbReference type="CDD" id="cd09859">
    <property type="entry name" value="PIN_53EXO"/>
    <property type="match status" value="1"/>
</dbReference>
<dbReference type="InterPro" id="IPR029060">
    <property type="entry name" value="PIN-like_dom_sf"/>
</dbReference>
<organism evidence="4 5">
    <name type="scientific">Momordica charantia</name>
    <name type="common">Bitter gourd</name>
    <name type="synonym">Balsam pear</name>
    <dbReference type="NCBI Taxonomy" id="3673"/>
    <lineage>
        <taxon>Eukaryota</taxon>
        <taxon>Viridiplantae</taxon>
        <taxon>Streptophyta</taxon>
        <taxon>Embryophyta</taxon>
        <taxon>Tracheophyta</taxon>
        <taxon>Spermatophyta</taxon>
        <taxon>Magnoliopsida</taxon>
        <taxon>eudicotyledons</taxon>
        <taxon>Gunneridae</taxon>
        <taxon>Pentapetalae</taxon>
        <taxon>rosids</taxon>
        <taxon>fabids</taxon>
        <taxon>Cucurbitales</taxon>
        <taxon>Cucurbitaceae</taxon>
        <taxon>Momordiceae</taxon>
        <taxon>Momordica</taxon>
    </lineage>
</organism>
<dbReference type="FunFam" id="1.10.150.20:FF:000042">
    <property type="entry name" value="5'-3' exonuclease family protein"/>
    <property type="match status" value="1"/>
</dbReference>
<dbReference type="Pfam" id="PF02739">
    <property type="entry name" value="5_3_exonuc_N"/>
    <property type="match status" value="1"/>
</dbReference>
<dbReference type="InterPro" id="IPR020046">
    <property type="entry name" value="5-3_exonucl_a-hlix_arch_N"/>
</dbReference>
<dbReference type="SUPFAM" id="SSF47807">
    <property type="entry name" value="5' to 3' exonuclease, C-terminal subdomain"/>
    <property type="match status" value="1"/>
</dbReference>
<evidence type="ECO:0000256" key="1">
    <source>
        <dbReference type="ARBA" id="ARBA00022722"/>
    </source>
</evidence>
<proteinExistence type="predicted"/>
<name>A0A6J1DGI1_MOMCH</name>
<dbReference type="Gene3D" id="3.40.50.1010">
    <property type="entry name" value="5'-nuclease"/>
    <property type="match status" value="1"/>
</dbReference>
<feature type="domain" description="5'-3' exonuclease" evidence="3">
    <location>
        <begin position="80"/>
        <end position="344"/>
    </location>
</feature>
<dbReference type="PANTHER" id="PTHR42646:SF4">
    <property type="entry name" value="5'-3' EXONUCLEASE FAMILY PROTEIN"/>
    <property type="match status" value="1"/>
</dbReference>
<dbReference type="InterPro" id="IPR038969">
    <property type="entry name" value="FEN"/>
</dbReference>
<dbReference type="CDD" id="cd09898">
    <property type="entry name" value="H3TH_53EXO"/>
    <property type="match status" value="1"/>
</dbReference>
<protein>
    <submittedName>
        <fullName evidence="5">Uncharacterized protein LOC111020233</fullName>
    </submittedName>
</protein>
<dbReference type="GO" id="GO:0008409">
    <property type="term" value="F:5'-3' exonuclease activity"/>
    <property type="evidence" value="ECO:0007669"/>
    <property type="project" value="InterPro"/>
</dbReference>
<accession>A0A6J1DGI1</accession>
<dbReference type="AlphaFoldDB" id="A0A6J1DGI1"/>
<evidence type="ECO:0000256" key="2">
    <source>
        <dbReference type="ARBA" id="ARBA00022801"/>
    </source>
</evidence>
<dbReference type="FunFam" id="3.40.50.1010:FF:000027">
    <property type="entry name" value="5'-3' exonuclease family protein"/>
    <property type="match status" value="1"/>
</dbReference>
<dbReference type="Pfam" id="PF01367">
    <property type="entry name" value="5_3_exonuc"/>
    <property type="match status" value="1"/>
</dbReference>
<keyword evidence="1" id="KW-0540">Nuclease</keyword>
<dbReference type="OrthoDB" id="275278at2759"/>
<keyword evidence="4" id="KW-1185">Reference proteome</keyword>
<dbReference type="GO" id="GO:0033567">
    <property type="term" value="P:DNA replication, Okazaki fragment processing"/>
    <property type="evidence" value="ECO:0007669"/>
    <property type="project" value="InterPro"/>
</dbReference>
<evidence type="ECO:0000259" key="3">
    <source>
        <dbReference type="SMART" id="SM00475"/>
    </source>
</evidence>